<evidence type="ECO:0000313" key="2">
    <source>
        <dbReference type="Proteomes" id="UP001285921"/>
    </source>
</evidence>
<reference evidence="1 2" key="1">
    <citation type="submission" date="2023-05" db="EMBL/GenBank/DDBJ databases">
        <title>Draft genome of Paenibacillus sp. CCS26.</title>
        <authorList>
            <person name="Akita H."/>
            <person name="Shinto Y."/>
            <person name="Kimura Z."/>
        </authorList>
    </citation>
    <scope>NUCLEOTIDE SEQUENCE [LARGE SCALE GENOMIC DNA]</scope>
    <source>
        <strain evidence="1 2">CCS26</strain>
    </source>
</reference>
<evidence type="ECO:0000313" key="1">
    <source>
        <dbReference type="EMBL" id="GMK48877.1"/>
    </source>
</evidence>
<dbReference type="Proteomes" id="UP001285921">
    <property type="component" value="Unassembled WGS sequence"/>
</dbReference>
<protein>
    <submittedName>
        <fullName evidence="1">Uncharacterized protein</fullName>
    </submittedName>
</protein>
<name>A0ABQ6NXA4_9BACL</name>
<proteinExistence type="predicted"/>
<accession>A0ABQ6NXA4</accession>
<sequence length="91" mass="10652">MYHLSTNIASLSICRTMTTSKQWKSHKLRLFIYCIEVLVLSTRQELLYKAVLGQELLYSPEIPKNARFIKRTEVSVMSVTPKLRDNINTYK</sequence>
<organism evidence="1 2">
    <name type="scientific">Paenibacillus glycanilyticus</name>
    <dbReference type="NCBI Taxonomy" id="126569"/>
    <lineage>
        <taxon>Bacteria</taxon>
        <taxon>Bacillati</taxon>
        <taxon>Bacillota</taxon>
        <taxon>Bacilli</taxon>
        <taxon>Bacillales</taxon>
        <taxon>Paenibacillaceae</taxon>
        <taxon>Paenibacillus</taxon>
    </lineage>
</organism>
<dbReference type="EMBL" id="BTCL01000038">
    <property type="protein sequence ID" value="GMK48877.1"/>
    <property type="molecule type" value="Genomic_DNA"/>
</dbReference>
<comment type="caution">
    <text evidence="1">The sequence shown here is derived from an EMBL/GenBank/DDBJ whole genome shotgun (WGS) entry which is preliminary data.</text>
</comment>
<gene>
    <name evidence="1" type="ORF">PghCCS26_60070</name>
</gene>
<keyword evidence="2" id="KW-1185">Reference proteome</keyword>